<organism evidence="3 4">
    <name type="scientific">Corynebacterium canis</name>
    <dbReference type="NCBI Taxonomy" id="679663"/>
    <lineage>
        <taxon>Bacteria</taxon>
        <taxon>Bacillati</taxon>
        <taxon>Actinomycetota</taxon>
        <taxon>Actinomycetes</taxon>
        <taxon>Mycobacteriales</taxon>
        <taxon>Corynebacteriaceae</taxon>
        <taxon>Corynebacterium</taxon>
    </lineage>
</organism>
<dbReference type="InterPro" id="IPR018891">
    <property type="entry name" value="AIPR_C"/>
</dbReference>
<feature type="domain" description="Abortive phage infection protein C-terminal" evidence="2">
    <location>
        <begin position="270"/>
        <end position="573"/>
    </location>
</feature>
<evidence type="ECO:0000313" key="3">
    <source>
        <dbReference type="EMBL" id="TWT28801.1"/>
    </source>
</evidence>
<comment type="caution">
    <text evidence="3">The sequence shown here is derived from an EMBL/GenBank/DDBJ whole genome shotgun (WGS) entry which is preliminary data.</text>
</comment>
<feature type="region of interest" description="Disordered" evidence="1">
    <location>
        <begin position="406"/>
        <end position="427"/>
    </location>
</feature>
<feature type="compositionally biased region" description="Polar residues" evidence="1">
    <location>
        <begin position="406"/>
        <end position="422"/>
    </location>
</feature>
<dbReference type="EMBL" id="VOHM01000002">
    <property type="protein sequence ID" value="TWT28801.1"/>
    <property type="molecule type" value="Genomic_DNA"/>
</dbReference>
<dbReference type="AlphaFoldDB" id="A0A5C5UQP3"/>
<dbReference type="RefSeq" id="WP_146323257.1">
    <property type="nucleotide sequence ID" value="NZ_BAABLR010000075.1"/>
</dbReference>
<evidence type="ECO:0000256" key="1">
    <source>
        <dbReference type="SAM" id="MobiDB-lite"/>
    </source>
</evidence>
<dbReference type="Proteomes" id="UP000320791">
    <property type="component" value="Unassembled WGS sequence"/>
</dbReference>
<name>A0A5C5UQP3_9CORY</name>
<dbReference type="Pfam" id="PF10592">
    <property type="entry name" value="AIPR"/>
    <property type="match status" value="1"/>
</dbReference>
<evidence type="ECO:0000259" key="2">
    <source>
        <dbReference type="Pfam" id="PF10592"/>
    </source>
</evidence>
<reference evidence="3 4" key="1">
    <citation type="submission" date="2019-08" db="EMBL/GenBank/DDBJ databases">
        <authorList>
            <person name="Lei W."/>
        </authorList>
    </citation>
    <scope>NUCLEOTIDE SEQUENCE [LARGE SCALE GENOMIC DNA]</scope>
    <source>
        <strain evidence="3 4">CCUG 58627</strain>
    </source>
</reference>
<dbReference type="OrthoDB" id="9806213at2"/>
<evidence type="ECO:0000313" key="4">
    <source>
        <dbReference type="Proteomes" id="UP000320791"/>
    </source>
</evidence>
<proteinExistence type="predicted"/>
<sequence length="602" mass="68321">MDPLTKHRIIKFGKDSGFTGELPILFEKYVAYNYLRKYLPNAYQSVDDVVIQQPDGGIDIAAVIVNEDVVTDREELEAAIRDRQSNSIKVVFIQAKTSSNYDVKLLARFLHGVESVTRAACELLNDNPIDGLESGLHETANILFAAIINIDKFRDKNIPVELYYVTTAQHQDENVQKDQQIINAITRIKNLQVYQEDLTCSLHGESQLYNKAREFLGPQNVQFTFSTQQSIPFDEHTRNENVSQAYIGIIPLSELMKVLTSEQEMREKIFTDNVRLNLGNDNDVNAAIYGTLTSNRTSMFPLLNNGVTLITRKIDRIANAFTISDYQVVNGCQTCHQLVRFAKDVWQSNDSEKTLDNIFVPLKLICTNNSKTTAEITVATNWQSPITDADIQGSSEQAKRVEEYFQQSGPSGLRYSRQSSGDKQTDNEVAGVRNFNTDQINRAFAACIFGESSKSIGSPNQLRNRASKIWQNFDVSLYYFASWITYKVEAKFRQQKTSVKGITAAKYHICMLTAVQFYPNLKACYAQDDARPQTYSSLAKKLSKTKWDDVHTANHLDSLIETSIKVVREHFAEKLRSKNLIKDDVRALSVQKELLDRLLKTF</sequence>
<keyword evidence="4" id="KW-1185">Reference proteome</keyword>
<protein>
    <recommendedName>
        <fullName evidence="2">Abortive phage infection protein C-terminal domain-containing protein</fullName>
    </recommendedName>
</protein>
<accession>A0A5C5UQP3</accession>
<gene>
    <name evidence="3" type="ORF">FRX94_01000</name>
</gene>